<accession>A0ABP7EXP7</accession>
<evidence type="ECO:0000256" key="1">
    <source>
        <dbReference type="SAM" id="MobiDB-lite"/>
    </source>
</evidence>
<evidence type="ECO:0008006" key="5">
    <source>
        <dbReference type="Google" id="ProtNLM"/>
    </source>
</evidence>
<feature type="transmembrane region" description="Helical" evidence="2">
    <location>
        <begin position="33"/>
        <end position="58"/>
    </location>
</feature>
<sequence>MPAHGPVGPPQPTGPWQTTPPPVSPRHGTGRTVGIVLAIVSVVAVLIIGGTATVVLLVPQPLLHAPVAPCSEPAETVSGDHHGGDLGYDGYATCKWRLTASDAGSDESFRLEVEYETITESVGGAQPTELARFLTRWYDDSYRETYGGYEVPTLTQIEDAGDEAYYVYRRYEGESYESASAYVFTRKGNVVITVSALSDSGSTAPPESQLRPVVEAMNGQALDQLAFEQA</sequence>
<gene>
    <name evidence="3" type="ORF">GCM10022402_03370</name>
</gene>
<keyword evidence="2" id="KW-0812">Transmembrane</keyword>
<proteinExistence type="predicted"/>
<name>A0ABP7EXP7_9ACTN</name>
<keyword evidence="4" id="KW-1185">Reference proteome</keyword>
<dbReference type="Proteomes" id="UP001500908">
    <property type="component" value="Unassembled WGS sequence"/>
</dbReference>
<reference evidence="4" key="1">
    <citation type="journal article" date="2019" name="Int. J. Syst. Evol. Microbiol.">
        <title>The Global Catalogue of Microorganisms (GCM) 10K type strain sequencing project: providing services to taxonomists for standard genome sequencing and annotation.</title>
        <authorList>
            <consortium name="The Broad Institute Genomics Platform"/>
            <consortium name="The Broad Institute Genome Sequencing Center for Infectious Disease"/>
            <person name="Wu L."/>
            <person name="Ma J."/>
        </authorList>
    </citation>
    <scope>NUCLEOTIDE SEQUENCE [LARGE SCALE GENOMIC DNA]</scope>
    <source>
        <strain evidence="4">JCM 17137</strain>
    </source>
</reference>
<evidence type="ECO:0000256" key="2">
    <source>
        <dbReference type="SAM" id="Phobius"/>
    </source>
</evidence>
<protein>
    <recommendedName>
        <fullName evidence="5">DUF3558 domain-containing protein</fullName>
    </recommendedName>
</protein>
<keyword evidence="2" id="KW-1133">Transmembrane helix</keyword>
<organism evidence="3 4">
    <name type="scientific">Salinactinospora qingdaonensis</name>
    <dbReference type="NCBI Taxonomy" id="702744"/>
    <lineage>
        <taxon>Bacteria</taxon>
        <taxon>Bacillati</taxon>
        <taxon>Actinomycetota</taxon>
        <taxon>Actinomycetes</taxon>
        <taxon>Streptosporangiales</taxon>
        <taxon>Nocardiopsidaceae</taxon>
        <taxon>Salinactinospora</taxon>
    </lineage>
</organism>
<comment type="caution">
    <text evidence="3">The sequence shown here is derived from an EMBL/GenBank/DDBJ whole genome shotgun (WGS) entry which is preliminary data.</text>
</comment>
<feature type="compositionally biased region" description="Pro residues" evidence="1">
    <location>
        <begin position="7"/>
        <end position="24"/>
    </location>
</feature>
<evidence type="ECO:0000313" key="3">
    <source>
        <dbReference type="EMBL" id="GAA3725967.1"/>
    </source>
</evidence>
<keyword evidence="2" id="KW-0472">Membrane</keyword>
<dbReference type="EMBL" id="BAABDD010000001">
    <property type="protein sequence ID" value="GAA3725967.1"/>
    <property type="molecule type" value="Genomic_DNA"/>
</dbReference>
<evidence type="ECO:0000313" key="4">
    <source>
        <dbReference type="Proteomes" id="UP001500908"/>
    </source>
</evidence>
<feature type="region of interest" description="Disordered" evidence="1">
    <location>
        <begin position="1"/>
        <end position="27"/>
    </location>
</feature>